<accession>A0ABQ9FZH8</accession>
<organism evidence="1 2">
    <name type="scientific">Tegillarca granosa</name>
    <name type="common">Malaysian cockle</name>
    <name type="synonym">Anadara granosa</name>
    <dbReference type="NCBI Taxonomy" id="220873"/>
    <lineage>
        <taxon>Eukaryota</taxon>
        <taxon>Metazoa</taxon>
        <taxon>Spiralia</taxon>
        <taxon>Lophotrochozoa</taxon>
        <taxon>Mollusca</taxon>
        <taxon>Bivalvia</taxon>
        <taxon>Autobranchia</taxon>
        <taxon>Pteriomorphia</taxon>
        <taxon>Arcoida</taxon>
        <taxon>Arcoidea</taxon>
        <taxon>Arcidae</taxon>
        <taxon>Tegillarca</taxon>
    </lineage>
</organism>
<protein>
    <submittedName>
        <fullName evidence="1">Uncharacterized protein</fullName>
    </submittedName>
</protein>
<name>A0ABQ9FZH8_TEGGR</name>
<gene>
    <name evidence="1" type="ORF">KUTeg_000898</name>
</gene>
<dbReference type="Proteomes" id="UP001217089">
    <property type="component" value="Unassembled WGS sequence"/>
</dbReference>
<proteinExistence type="predicted"/>
<comment type="caution">
    <text evidence="1">The sequence shown here is derived from an EMBL/GenBank/DDBJ whole genome shotgun (WGS) entry which is preliminary data.</text>
</comment>
<dbReference type="EMBL" id="JARBDR010000034">
    <property type="protein sequence ID" value="KAJ8321551.1"/>
    <property type="molecule type" value="Genomic_DNA"/>
</dbReference>
<reference evidence="1 2" key="1">
    <citation type="submission" date="2022-12" db="EMBL/GenBank/DDBJ databases">
        <title>Chromosome-level genome of Tegillarca granosa.</title>
        <authorList>
            <person name="Kim J."/>
        </authorList>
    </citation>
    <scope>NUCLEOTIDE SEQUENCE [LARGE SCALE GENOMIC DNA]</scope>
    <source>
        <strain evidence="1">Teg-2019</strain>
        <tissue evidence="1">Adductor muscle</tissue>
    </source>
</reference>
<keyword evidence="2" id="KW-1185">Reference proteome</keyword>
<sequence>MNMVKSFTELNGVPFMDDLCTVMNFKSDIAKISAKNAFIARVHVEGTFPWANTSHYQKIEVKDALQYNLMPDKMKELFDKFVLIMGIILKARTSILFKKSIRHRRHGFPRVHHPRILGTLFAGIWTPLRNSEIISLLNCLFQLMMQSIRLTEN</sequence>
<evidence type="ECO:0000313" key="2">
    <source>
        <dbReference type="Proteomes" id="UP001217089"/>
    </source>
</evidence>
<evidence type="ECO:0000313" key="1">
    <source>
        <dbReference type="EMBL" id="KAJ8321551.1"/>
    </source>
</evidence>